<dbReference type="PANTHER" id="PTHR13018:SF139">
    <property type="entry name" value="PHOSPHATE METABOLISM PROTEIN 7"/>
    <property type="match status" value="1"/>
</dbReference>
<protein>
    <recommendedName>
        <fullName evidence="15">DUF221-domain-containing protein</fullName>
    </recommendedName>
</protein>
<keyword evidence="14" id="KW-1185">Reference proteome</keyword>
<feature type="transmembrane region" description="Helical" evidence="8">
    <location>
        <begin position="628"/>
        <end position="650"/>
    </location>
</feature>
<feature type="transmembrane region" description="Helical" evidence="8">
    <location>
        <begin position="90"/>
        <end position="114"/>
    </location>
</feature>
<feature type="transmembrane region" description="Helical" evidence="8">
    <location>
        <begin position="568"/>
        <end position="589"/>
    </location>
</feature>
<reference evidence="13 14" key="1">
    <citation type="submission" date="2023-10" db="EMBL/GenBank/DDBJ databases">
        <title>Draft Genome Sequence of Candida saopaulonensis from a very Premature Infant with Sepsis.</title>
        <authorList>
            <person name="Ning Y."/>
            <person name="Dai R."/>
            <person name="Xiao M."/>
            <person name="Xu Y."/>
            <person name="Yan Q."/>
            <person name="Zhang L."/>
        </authorList>
    </citation>
    <scope>NUCLEOTIDE SEQUENCE [LARGE SCALE GENOMIC DNA]</scope>
    <source>
        <strain evidence="13 14">19XY460</strain>
    </source>
</reference>
<feature type="transmembrane region" description="Helical" evidence="8">
    <location>
        <begin position="517"/>
        <end position="547"/>
    </location>
</feature>
<feature type="domain" description="CSC1/OSCA1-like 7TM region" evidence="9">
    <location>
        <begin position="377"/>
        <end position="649"/>
    </location>
</feature>
<evidence type="ECO:0000259" key="12">
    <source>
        <dbReference type="Pfam" id="PF14703"/>
    </source>
</evidence>
<evidence type="ECO:0000256" key="2">
    <source>
        <dbReference type="ARBA" id="ARBA00007779"/>
    </source>
</evidence>
<feature type="transmembrane region" description="Helical" evidence="8">
    <location>
        <begin position="656"/>
        <end position="676"/>
    </location>
</feature>
<sequence>MSSTDLKPSSLSQLYSAALPNAVVFAVFITGFLLVRKKQPRVYEPRSSVETLPKDLQTEPSSSGVTQWLLNIIRKPHSWMVLKTGPDGFFYLRFIVVFVILAIVGCMLCLPILLPINITNGNGLTGLDMLALGNVANTNRYIAHALVSAVFFGMVVYAIYHELVYYTTFRHALQTTPLYDSIISSRTLLLTDIPKDLLEENELRALFPATANLWYSRDYKKLTKKVEERTKLASKYEGALNKALTTAVKVRGKAIKKNEPVPEPEDDLNKYLKDGKKRPTHRLKFLIGKKVDTLDYGAERLGELNREIKQEQVQFASASQTTSVFMEFPTQLDAQKAYQSIPFNKSLRGTDRFIGLAPDDIIWANLSSSKMVRRLKKVAASTVLTLMIIFWCIPVAVVGAISNINMLIEKLPWLGFLNKLPSSIMGVVTSLLPTVALAILMSLIPPFIKKMGKISGCITVPQVERYCQQWFYAFQVVNSFLVVTLASAAAGVVTEAIKDPDSAVRLVAEKIPTASNFYIAYLILFGLSFSSALLLQLVALILAQFLGKLLDKTPKAKWNRYTTLGQPFFSVLYPNFQMLILITIIYAIIAPIILGFATLAFLLVGSAFVYIFVYVLRPNFSDARGRSYPLALFATFTALYFAEVLLAIIFGLAKGWAGMGIEIAVVACTIACHLYFKYTFVALFDAVPISAIKVASGDLAFKYPDNDSGLKEIKHEGKNFWEGGNQLELTNPANVQVLAERNHSDGFTADSSSEKASVPAGSVSMGEKSSVVANTPGTVPTPGFFQRMFNPRAQTFEFLRSQMPVEYFNYIEYNTDFVRTAYADPAVRDDEPHIWIPRDAMGLSEIEKNKALENEVDCSNDNAGFDEKGSVQFLGPPPTYEESIKY</sequence>
<evidence type="ECO:0000256" key="8">
    <source>
        <dbReference type="SAM" id="Phobius"/>
    </source>
</evidence>
<feature type="domain" description="10TM putative phosphate transporter extracellular tail" evidence="10">
    <location>
        <begin position="791"/>
        <end position="878"/>
    </location>
</feature>
<keyword evidence="3" id="KW-0813">Transport</keyword>
<proteinExistence type="inferred from homology"/>
<feature type="region of interest" description="Disordered" evidence="7">
    <location>
        <begin position="861"/>
        <end position="886"/>
    </location>
</feature>
<evidence type="ECO:0000313" key="13">
    <source>
        <dbReference type="EMBL" id="WPK24195.1"/>
    </source>
</evidence>
<evidence type="ECO:0000259" key="9">
    <source>
        <dbReference type="Pfam" id="PF02714"/>
    </source>
</evidence>
<evidence type="ECO:0000256" key="3">
    <source>
        <dbReference type="ARBA" id="ARBA00022448"/>
    </source>
</evidence>
<feature type="domain" description="CSC1/OSCA1-like N-terminal transmembrane" evidence="11">
    <location>
        <begin position="14"/>
        <end position="162"/>
    </location>
</feature>
<feature type="transmembrane region" description="Helical" evidence="8">
    <location>
        <begin position="424"/>
        <end position="448"/>
    </location>
</feature>
<dbReference type="GeneID" id="88172525"/>
<dbReference type="Pfam" id="PF02714">
    <property type="entry name" value="RSN1_7TM"/>
    <property type="match status" value="1"/>
</dbReference>
<keyword evidence="4 8" id="KW-0812">Transmembrane</keyword>
<feature type="transmembrane region" description="Helical" evidence="8">
    <location>
        <begin position="12"/>
        <end position="35"/>
    </location>
</feature>
<comment type="subcellular location">
    <subcellularLocation>
        <location evidence="1">Membrane</location>
        <topology evidence="1">Multi-pass membrane protein</topology>
    </subcellularLocation>
</comment>
<evidence type="ECO:0000256" key="4">
    <source>
        <dbReference type="ARBA" id="ARBA00022692"/>
    </source>
</evidence>
<dbReference type="InterPro" id="IPR027815">
    <property type="entry name" value="CSC1/OSCA1-like_cyt"/>
</dbReference>
<evidence type="ECO:0000313" key="14">
    <source>
        <dbReference type="Proteomes" id="UP001338582"/>
    </source>
</evidence>
<evidence type="ECO:0000256" key="1">
    <source>
        <dbReference type="ARBA" id="ARBA00004141"/>
    </source>
</evidence>
<dbReference type="Pfam" id="PF12621">
    <property type="entry name" value="PHM7_ext"/>
    <property type="match status" value="1"/>
</dbReference>
<evidence type="ECO:0008006" key="15">
    <source>
        <dbReference type="Google" id="ProtNLM"/>
    </source>
</evidence>
<dbReference type="GO" id="GO:0005227">
    <property type="term" value="F:calcium-activated cation channel activity"/>
    <property type="evidence" value="ECO:0007669"/>
    <property type="project" value="InterPro"/>
</dbReference>
<accession>A0AAX4H925</accession>
<dbReference type="EMBL" id="CP138895">
    <property type="protein sequence ID" value="WPK24195.1"/>
    <property type="molecule type" value="Genomic_DNA"/>
</dbReference>
<feature type="transmembrane region" description="Helical" evidence="8">
    <location>
        <begin position="378"/>
        <end position="404"/>
    </location>
</feature>
<dbReference type="Pfam" id="PF14703">
    <property type="entry name" value="PHM7_cyt"/>
    <property type="match status" value="1"/>
</dbReference>
<evidence type="ECO:0000259" key="10">
    <source>
        <dbReference type="Pfam" id="PF12621"/>
    </source>
</evidence>
<dbReference type="Pfam" id="PF13967">
    <property type="entry name" value="RSN1_TM"/>
    <property type="match status" value="1"/>
</dbReference>
<name>A0AAX4H925_9ASCO</name>
<comment type="similarity">
    <text evidence="2">Belongs to the CSC1 (TC 1.A.17) family.</text>
</comment>
<feature type="transmembrane region" description="Helical" evidence="8">
    <location>
        <begin position="595"/>
        <end position="616"/>
    </location>
</feature>
<evidence type="ECO:0000256" key="6">
    <source>
        <dbReference type="ARBA" id="ARBA00023136"/>
    </source>
</evidence>
<dbReference type="Proteomes" id="UP001338582">
    <property type="component" value="Chromosome 2"/>
</dbReference>
<organism evidence="13 14">
    <name type="scientific">Australozyma saopauloensis</name>
    <dbReference type="NCBI Taxonomy" id="291208"/>
    <lineage>
        <taxon>Eukaryota</taxon>
        <taxon>Fungi</taxon>
        <taxon>Dikarya</taxon>
        <taxon>Ascomycota</taxon>
        <taxon>Saccharomycotina</taxon>
        <taxon>Pichiomycetes</taxon>
        <taxon>Metschnikowiaceae</taxon>
        <taxon>Australozyma</taxon>
    </lineage>
</organism>
<keyword evidence="5 8" id="KW-1133">Transmembrane helix</keyword>
<evidence type="ECO:0000256" key="5">
    <source>
        <dbReference type="ARBA" id="ARBA00022989"/>
    </source>
</evidence>
<dbReference type="AlphaFoldDB" id="A0AAX4H925"/>
<dbReference type="InterPro" id="IPR045122">
    <property type="entry name" value="Csc1-like"/>
</dbReference>
<keyword evidence="6 8" id="KW-0472">Membrane</keyword>
<feature type="domain" description="CSC1/OSCA1-like cytosolic" evidence="12">
    <location>
        <begin position="185"/>
        <end position="365"/>
    </location>
</feature>
<dbReference type="InterPro" id="IPR003864">
    <property type="entry name" value="CSC1/OSCA1-like_7TM"/>
</dbReference>
<feature type="transmembrane region" description="Helical" evidence="8">
    <location>
        <begin position="141"/>
        <end position="160"/>
    </location>
</feature>
<dbReference type="InterPro" id="IPR032880">
    <property type="entry name" value="CSC1/OSCA1-like_N"/>
</dbReference>
<feature type="transmembrane region" description="Helical" evidence="8">
    <location>
        <begin position="469"/>
        <end position="497"/>
    </location>
</feature>
<dbReference type="InterPro" id="IPR022257">
    <property type="entry name" value="PHM7_ext"/>
</dbReference>
<dbReference type="PANTHER" id="PTHR13018">
    <property type="entry name" value="PROBABLE MEMBRANE PROTEIN DUF221-RELATED"/>
    <property type="match status" value="1"/>
</dbReference>
<gene>
    <name evidence="13" type="ORF">PUMCH_001460</name>
</gene>
<dbReference type="GO" id="GO:0005886">
    <property type="term" value="C:plasma membrane"/>
    <property type="evidence" value="ECO:0007669"/>
    <property type="project" value="TreeGrafter"/>
</dbReference>
<dbReference type="KEGG" id="asau:88172525"/>
<evidence type="ECO:0000259" key="11">
    <source>
        <dbReference type="Pfam" id="PF13967"/>
    </source>
</evidence>
<evidence type="ECO:0000256" key="7">
    <source>
        <dbReference type="SAM" id="MobiDB-lite"/>
    </source>
</evidence>
<dbReference type="RefSeq" id="XP_062876578.1">
    <property type="nucleotide sequence ID" value="XM_063020508.1"/>
</dbReference>